<evidence type="ECO:0000256" key="2">
    <source>
        <dbReference type="ARBA" id="ARBA00022448"/>
    </source>
</evidence>
<feature type="compositionally biased region" description="Basic and acidic residues" evidence="7">
    <location>
        <begin position="508"/>
        <end position="520"/>
    </location>
</feature>
<dbReference type="InterPro" id="IPR036259">
    <property type="entry name" value="MFS_trans_sf"/>
</dbReference>
<comment type="similarity">
    <text evidence="6">Belongs to the major facilitator superfamily. Allantoate permease family.</text>
</comment>
<reference evidence="10 11" key="1">
    <citation type="submission" date="2020-11" db="EMBL/GenBank/DDBJ databases">
        <title>Kefir isolates.</title>
        <authorList>
            <person name="Marcisauskas S."/>
            <person name="Kim Y."/>
            <person name="Blasche S."/>
        </authorList>
    </citation>
    <scope>NUCLEOTIDE SEQUENCE [LARGE SCALE GENOMIC DNA]</scope>
    <source>
        <strain evidence="10 11">KR</strain>
    </source>
</reference>
<name>A0A9P7B227_RHOMI</name>
<dbReference type="EMBL" id="PUHQ01000161">
    <property type="protein sequence ID" value="KAG0654110.1"/>
    <property type="molecule type" value="Genomic_DNA"/>
</dbReference>
<evidence type="ECO:0000256" key="7">
    <source>
        <dbReference type="SAM" id="MobiDB-lite"/>
    </source>
</evidence>
<dbReference type="Gene3D" id="1.20.1250.20">
    <property type="entry name" value="MFS general substrate transporter like domains"/>
    <property type="match status" value="2"/>
</dbReference>
<dbReference type="InterPro" id="IPR020846">
    <property type="entry name" value="MFS_dom"/>
</dbReference>
<organism evidence="10 11">
    <name type="scientific">Rhodotorula mucilaginosa</name>
    <name type="common">Yeast</name>
    <name type="synonym">Rhodotorula rubra</name>
    <dbReference type="NCBI Taxonomy" id="5537"/>
    <lineage>
        <taxon>Eukaryota</taxon>
        <taxon>Fungi</taxon>
        <taxon>Dikarya</taxon>
        <taxon>Basidiomycota</taxon>
        <taxon>Pucciniomycotina</taxon>
        <taxon>Microbotryomycetes</taxon>
        <taxon>Sporidiobolales</taxon>
        <taxon>Sporidiobolaceae</taxon>
        <taxon>Rhodotorula</taxon>
    </lineage>
</organism>
<feature type="transmembrane region" description="Helical" evidence="8">
    <location>
        <begin position="94"/>
        <end position="112"/>
    </location>
</feature>
<feature type="transmembrane region" description="Helical" evidence="8">
    <location>
        <begin position="418"/>
        <end position="437"/>
    </location>
</feature>
<feature type="transmembrane region" description="Helical" evidence="8">
    <location>
        <begin position="389"/>
        <end position="406"/>
    </location>
</feature>
<dbReference type="InterPro" id="IPR011701">
    <property type="entry name" value="MFS"/>
</dbReference>
<dbReference type="GO" id="GO:0022857">
    <property type="term" value="F:transmembrane transporter activity"/>
    <property type="evidence" value="ECO:0007669"/>
    <property type="project" value="InterPro"/>
</dbReference>
<feature type="transmembrane region" description="Helical" evidence="8">
    <location>
        <begin position="57"/>
        <end position="74"/>
    </location>
</feature>
<feature type="transmembrane region" description="Helical" evidence="8">
    <location>
        <begin position="190"/>
        <end position="209"/>
    </location>
</feature>
<evidence type="ECO:0000256" key="3">
    <source>
        <dbReference type="ARBA" id="ARBA00022692"/>
    </source>
</evidence>
<dbReference type="PANTHER" id="PTHR43791">
    <property type="entry name" value="PERMEASE-RELATED"/>
    <property type="match status" value="1"/>
</dbReference>
<evidence type="ECO:0000256" key="6">
    <source>
        <dbReference type="ARBA" id="ARBA00037968"/>
    </source>
</evidence>
<dbReference type="SUPFAM" id="SSF103473">
    <property type="entry name" value="MFS general substrate transporter"/>
    <property type="match status" value="1"/>
</dbReference>
<feature type="transmembrane region" description="Helical" evidence="8">
    <location>
        <begin position="328"/>
        <end position="349"/>
    </location>
</feature>
<dbReference type="PROSITE" id="PS50850">
    <property type="entry name" value="MFS"/>
    <property type="match status" value="1"/>
</dbReference>
<accession>A0A9P7B227</accession>
<feature type="transmembrane region" description="Helical" evidence="8">
    <location>
        <begin position="157"/>
        <end position="178"/>
    </location>
</feature>
<evidence type="ECO:0000256" key="8">
    <source>
        <dbReference type="SAM" id="Phobius"/>
    </source>
</evidence>
<evidence type="ECO:0000256" key="4">
    <source>
        <dbReference type="ARBA" id="ARBA00022989"/>
    </source>
</evidence>
<dbReference type="CDD" id="cd17327">
    <property type="entry name" value="MFS_FEN2_like"/>
    <property type="match status" value="1"/>
</dbReference>
<dbReference type="Pfam" id="PF07690">
    <property type="entry name" value="MFS_1"/>
    <property type="match status" value="1"/>
</dbReference>
<keyword evidence="5 8" id="KW-0472">Membrane</keyword>
<feature type="transmembrane region" description="Helical" evidence="8">
    <location>
        <begin position="133"/>
        <end position="151"/>
    </location>
</feature>
<evidence type="ECO:0000256" key="1">
    <source>
        <dbReference type="ARBA" id="ARBA00004141"/>
    </source>
</evidence>
<dbReference type="Proteomes" id="UP000777482">
    <property type="component" value="Unassembled WGS sequence"/>
</dbReference>
<feature type="transmembrane region" description="Helical" evidence="8">
    <location>
        <begin position="449"/>
        <end position="470"/>
    </location>
</feature>
<evidence type="ECO:0000313" key="10">
    <source>
        <dbReference type="EMBL" id="KAG0654110.1"/>
    </source>
</evidence>
<feature type="transmembrane region" description="Helical" evidence="8">
    <location>
        <begin position="293"/>
        <end position="322"/>
    </location>
</feature>
<dbReference type="PANTHER" id="PTHR43791:SF1">
    <property type="entry name" value="ALLANTOATE PERMEASE"/>
    <property type="match status" value="1"/>
</dbReference>
<dbReference type="OrthoDB" id="6730379at2759"/>
<comment type="caution">
    <text evidence="10">The sequence shown here is derived from an EMBL/GenBank/DDBJ whole genome shotgun (WGS) entry which is preliminary data.</text>
</comment>
<dbReference type="FunFam" id="1.20.1250.20:FF:000064">
    <property type="entry name" value="MFS allantoate transporter"/>
    <property type="match status" value="1"/>
</dbReference>
<keyword evidence="4 8" id="KW-1133">Transmembrane helix</keyword>
<comment type="subcellular location">
    <subcellularLocation>
        <location evidence="1">Membrane</location>
        <topology evidence="1">Multi-pass membrane protein</topology>
    </subcellularLocation>
</comment>
<evidence type="ECO:0000256" key="5">
    <source>
        <dbReference type="ARBA" id="ARBA00023136"/>
    </source>
</evidence>
<evidence type="ECO:0000259" key="9">
    <source>
        <dbReference type="PROSITE" id="PS50850"/>
    </source>
</evidence>
<feature type="transmembrane region" description="Helical" evidence="8">
    <location>
        <begin position="356"/>
        <end position="377"/>
    </location>
</feature>
<feature type="domain" description="Major facilitator superfamily (MFS) profile" evidence="9">
    <location>
        <begin position="61"/>
        <end position="474"/>
    </location>
</feature>
<evidence type="ECO:0000313" key="11">
    <source>
        <dbReference type="Proteomes" id="UP000777482"/>
    </source>
</evidence>
<gene>
    <name evidence="10" type="ORF">C6P46_001963</name>
</gene>
<feature type="region of interest" description="Disordered" evidence="7">
    <location>
        <begin position="508"/>
        <end position="530"/>
    </location>
</feature>
<dbReference type="AlphaFoldDB" id="A0A9P7B227"/>
<dbReference type="GO" id="GO:0016020">
    <property type="term" value="C:membrane"/>
    <property type="evidence" value="ECO:0007669"/>
    <property type="project" value="UniProtKB-SubCell"/>
</dbReference>
<protein>
    <recommendedName>
        <fullName evidence="9">Major facilitator superfamily (MFS) profile domain-containing protein</fullName>
    </recommendedName>
</protein>
<proteinExistence type="inferred from homology"/>
<keyword evidence="2" id="KW-0813">Transport</keyword>
<feature type="transmembrane region" description="Helical" evidence="8">
    <location>
        <begin position="221"/>
        <end position="244"/>
    </location>
</feature>
<sequence>MPLIAHTDSADAEKGDYGKDLVVTGVRDVPDAAAALTANIANVEISPEENKRLLRKIDFNILPLLCCVYFIQFLDKTALSYASIMGLREDNNLSLSQYSWLSSIFYIAYLVGEWPTNYCLQRLPLAKYTGANIVAWGIVLACTAVTHNYAGLVAVRFLLGLFEACITPSFSLVTAQWYRKREQGFRTGIWFSFNAFANIIGSIMAWGFARHDAAGDFSIPGWKILFIFLGGVTIVLGIAVLLFLPDSPKDARFLSEQDRILVIERIRANQTGIGTKVHKWYQVREALLDPLTWCYCAFAVAMNIFNGGITAFFSILIASFGFNKLDSLLYNAPGGALLFVGVLFFLWLGDRLKIRILCGVIPVAIGLLGVLLCWQLPTQYKVGRLIGYYLWLYATIGAISCVSLLSSNVSGSTKKTTVSALFFVSYAVGNLIGPQAFRSQDAPRYNPGLATSTAVIAFGLLDLLVIWYLYRRENKRRDQITSSPDWEPKPNQEFLDLTDRLRTVLRELGGETRAKDRAQHDTAAPSCRER</sequence>
<keyword evidence="3 8" id="KW-0812">Transmembrane</keyword>
<keyword evidence="11" id="KW-1185">Reference proteome</keyword>